<evidence type="ECO:0000256" key="1">
    <source>
        <dbReference type="ARBA" id="ARBA00023015"/>
    </source>
</evidence>
<dbReference type="SMART" id="SM00895">
    <property type="entry name" value="FCD"/>
    <property type="match status" value="1"/>
</dbReference>
<dbReference type="InterPro" id="IPR036390">
    <property type="entry name" value="WH_DNA-bd_sf"/>
</dbReference>
<evidence type="ECO:0000256" key="2">
    <source>
        <dbReference type="ARBA" id="ARBA00023125"/>
    </source>
</evidence>
<keyword evidence="1" id="KW-0805">Transcription regulation</keyword>
<comment type="caution">
    <text evidence="5">The sequence shown here is derived from an EMBL/GenBank/DDBJ whole genome shotgun (WGS) entry which is preliminary data.</text>
</comment>
<keyword evidence="2" id="KW-0238">DNA-binding</keyword>
<reference evidence="5 6" key="1">
    <citation type="submission" date="2016-06" db="EMBL/GenBank/DDBJ databases">
        <title>Draft genome of Haemophilus haemolyticus CCUG 24149.</title>
        <authorList>
            <person name="Engstrom-Jakobsson H."/>
            <person name="Salva-Serra F."/>
            <person name="Thorell K."/>
            <person name="Gonzales-Siles L."/>
            <person name="Karlsson R."/>
            <person name="Boulund F."/>
            <person name="Engstrand L."/>
            <person name="Kristiansson E."/>
            <person name="Moore E."/>
        </authorList>
    </citation>
    <scope>NUCLEOTIDE SEQUENCE [LARGE SCALE GENOMIC DNA]</scope>
    <source>
        <strain evidence="5 6">CCUG 24149</strain>
    </source>
</reference>
<protein>
    <submittedName>
        <fullName evidence="5">GntR family transcriptional regulator</fullName>
    </submittedName>
</protein>
<dbReference type="RefSeq" id="WP_009766781.1">
    <property type="nucleotide sequence ID" value="NZ_JTLX01000004.1"/>
</dbReference>
<evidence type="ECO:0000256" key="3">
    <source>
        <dbReference type="ARBA" id="ARBA00023163"/>
    </source>
</evidence>
<dbReference type="InterPro" id="IPR000524">
    <property type="entry name" value="Tscrpt_reg_HTH_GntR"/>
</dbReference>
<dbReference type="OrthoDB" id="5450856at2"/>
<evidence type="ECO:0000259" key="4">
    <source>
        <dbReference type="PROSITE" id="PS50949"/>
    </source>
</evidence>
<dbReference type="PRINTS" id="PR00035">
    <property type="entry name" value="HTHGNTR"/>
</dbReference>
<dbReference type="GO" id="GO:0003677">
    <property type="term" value="F:DNA binding"/>
    <property type="evidence" value="ECO:0007669"/>
    <property type="project" value="UniProtKB-KW"/>
</dbReference>
<name>A0A1B8PD18_HAEHA</name>
<dbReference type="Gene3D" id="1.20.120.530">
    <property type="entry name" value="GntR ligand-binding domain-like"/>
    <property type="match status" value="1"/>
</dbReference>
<dbReference type="AlphaFoldDB" id="A0A1B8PD18"/>
<feature type="domain" description="HTH gntR-type" evidence="4">
    <location>
        <begin position="6"/>
        <end position="74"/>
    </location>
</feature>
<gene>
    <name evidence="5" type="ORF">A9Z62_05320</name>
</gene>
<proteinExistence type="predicted"/>
<dbReference type="SUPFAM" id="SSF48008">
    <property type="entry name" value="GntR ligand-binding domain-like"/>
    <property type="match status" value="1"/>
</dbReference>
<dbReference type="InterPro" id="IPR008920">
    <property type="entry name" value="TF_FadR/GntR_C"/>
</dbReference>
<evidence type="ECO:0000313" key="6">
    <source>
        <dbReference type="Proteomes" id="UP000092611"/>
    </source>
</evidence>
<accession>A0A1B8PD18</accession>
<dbReference type="CDD" id="cd07377">
    <property type="entry name" value="WHTH_GntR"/>
    <property type="match status" value="1"/>
</dbReference>
<dbReference type="Gene3D" id="1.10.10.10">
    <property type="entry name" value="Winged helix-like DNA-binding domain superfamily/Winged helix DNA-binding domain"/>
    <property type="match status" value="1"/>
</dbReference>
<organism evidence="5 6">
    <name type="scientific">Haemophilus haemolyticus</name>
    <dbReference type="NCBI Taxonomy" id="726"/>
    <lineage>
        <taxon>Bacteria</taxon>
        <taxon>Pseudomonadati</taxon>
        <taxon>Pseudomonadota</taxon>
        <taxon>Gammaproteobacteria</taxon>
        <taxon>Pasteurellales</taxon>
        <taxon>Pasteurellaceae</taxon>
        <taxon>Haemophilus</taxon>
    </lineage>
</organism>
<dbReference type="InterPro" id="IPR011711">
    <property type="entry name" value="GntR_C"/>
</dbReference>
<dbReference type="EMBL" id="LZDL01000030">
    <property type="protein sequence ID" value="OBX45646.1"/>
    <property type="molecule type" value="Genomic_DNA"/>
</dbReference>
<sequence length="254" mass="29413">MNLDDLRSYKKIGNELKEQLANHQYQVGDKLPAERDLAEYFNVSRTVIREALIMLEIENLIEVRKGSGVYVTALPQRAASNDDFLDKVDVGPFELLQARQLLESSMAEFAALQATRADITKLKDILATERASLEQGDEDYVADEDFHRTIAEITQNEVIVQMQKALWDLRVNSQMWKGLHLHIPNQSYRHLWLQDHENIITALQRKDPAMAKKAMWQHLENVKQKLFELSDVDDPNFDGYLFNMSPIVVDRLQY</sequence>
<dbReference type="PROSITE" id="PS50949">
    <property type="entry name" value="HTH_GNTR"/>
    <property type="match status" value="1"/>
</dbReference>
<dbReference type="InterPro" id="IPR036388">
    <property type="entry name" value="WH-like_DNA-bd_sf"/>
</dbReference>
<dbReference type="GO" id="GO:0003700">
    <property type="term" value="F:DNA-binding transcription factor activity"/>
    <property type="evidence" value="ECO:0007669"/>
    <property type="project" value="InterPro"/>
</dbReference>
<dbReference type="SMART" id="SM00345">
    <property type="entry name" value="HTH_GNTR"/>
    <property type="match status" value="1"/>
</dbReference>
<evidence type="ECO:0000313" key="5">
    <source>
        <dbReference type="EMBL" id="OBX45646.1"/>
    </source>
</evidence>
<dbReference type="Proteomes" id="UP000092611">
    <property type="component" value="Unassembled WGS sequence"/>
</dbReference>
<dbReference type="SUPFAM" id="SSF46785">
    <property type="entry name" value="Winged helix' DNA-binding domain"/>
    <property type="match status" value="1"/>
</dbReference>
<dbReference type="Pfam" id="PF07729">
    <property type="entry name" value="FCD"/>
    <property type="match status" value="1"/>
</dbReference>
<dbReference type="PANTHER" id="PTHR43537:SF5">
    <property type="entry name" value="UXU OPERON TRANSCRIPTIONAL REGULATOR"/>
    <property type="match status" value="1"/>
</dbReference>
<dbReference type="PANTHER" id="PTHR43537">
    <property type="entry name" value="TRANSCRIPTIONAL REGULATOR, GNTR FAMILY"/>
    <property type="match status" value="1"/>
</dbReference>
<keyword evidence="3" id="KW-0804">Transcription</keyword>
<dbReference type="Pfam" id="PF00392">
    <property type="entry name" value="GntR"/>
    <property type="match status" value="1"/>
</dbReference>